<feature type="region of interest" description="Disordered" evidence="1">
    <location>
        <begin position="86"/>
        <end position="106"/>
    </location>
</feature>
<proteinExistence type="predicted"/>
<keyword evidence="3" id="KW-1185">Reference proteome</keyword>
<feature type="region of interest" description="Disordered" evidence="1">
    <location>
        <begin position="1"/>
        <end position="51"/>
    </location>
</feature>
<comment type="caution">
    <text evidence="2">The sequence shown here is derived from an EMBL/GenBank/DDBJ whole genome shotgun (WGS) entry which is preliminary data.</text>
</comment>
<accession>A0ABD2KKT6</accession>
<feature type="compositionally biased region" description="Basic and acidic residues" evidence="1">
    <location>
        <begin position="1"/>
        <end position="13"/>
    </location>
</feature>
<dbReference type="Proteomes" id="UP001620645">
    <property type="component" value="Unassembled WGS sequence"/>
</dbReference>
<dbReference type="EMBL" id="JBICCN010000015">
    <property type="protein sequence ID" value="KAL3103388.1"/>
    <property type="molecule type" value="Genomic_DNA"/>
</dbReference>
<name>A0ABD2KKT6_HETSC</name>
<protein>
    <submittedName>
        <fullName evidence="2">Uncharacterized protein</fullName>
    </submittedName>
</protein>
<evidence type="ECO:0000313" key="2">
    <source>
        <dbReference type="EMBL" id="KAL3103388.1"/>
    </source>
</evidence>
<evidence type="ECO:0000256" key="1">
    <source>
        <dbReference type="SAM" id="MobiDB-lite"/>
    </source>
</evidence>
<feature type="compositionally biased region" description="Basic and acidic residues" evidence="1">
    <location>
        <begin position="94"/>
        <end position="106"/>
    </location>
</feature>
<reference evidence="2 3" key="1">
    <citation type="submission" date="2024-10" db="EMBL/GenBank/DDBJ databases">
        <authorList>
            <person name="Kim D."/>
        </authorList>
    </citation>
    <scope>NUCLEOTIDE SEQUENCE [LARGE SCALE GENOMIC DNA]</scope>
    <source>
        <strain evidence="2">Taebaek</strain>
    </source>
</reference>
<feature type="compositionally biased region" description="Basic and acidic residues" evidence="1">
    <location>
        <begin position="38"/>
        <end position="51"/>
    </location>
</feature>
<sequence length="106" mass="12001">MESKEEKGEEKRLSEHRRRIGGEIETTDANSAGVSDSFSKDVEEEKDKDKEEAVKEMLGQLKKLGNVFLRPFGLSTDSFELVKQSEGGGFSVQMKKEEEKKGRDEM</sequence>
<organism evidence="2 3">
    <name type="scientific">Heterodera schachtii</name>
    <name type="common">Sugarbeet cyst nematode worm</name>
    <name type="synonym">Tylenchus schachtii</name>
    <dbReference type="NCBI Taxonomy" id="97005"/>
    <lineage>
        <taxon>Eukaryota</taxon>
        <taxon>Metazoa</taxon>
        <taxon>Ecdysozoa</taxon>
        <taxon>Nematoda</taxon>
        <taxon>Chromadorea</taxon>
        <taxon>Rhabditida</taxon>
        <taxon>Tylenchina</taxon>
        <taxon>Tylenchomorpha</taxon>
        <taxon>Tylenchoidea</taxon>
        <taxon>Heteroderidae</taxon>
        <taxon>Heteroderinae</taxon>
        <taxon>Heterodera</taxon>
    </lineage>
</organism>
<dbReference type="AlphaFoldDB" id="A0ABD2KKT6"/>
<evidence type="ECO:0000313" key="3">
    <source>
        <dbReference type="Proteomes" id="UP001620645"/>
    </source>
</evidence>
<gene>
    <name evidence="2" type="ORF">niasHS_002574</name>
</gene>